<evidence type="ECO:0000259" key="5">
    <source>
        <dbReference type="PROSITE" id="PS50893"/>
    </source>
</evidence>
<dbReference type="InterPro" id="IPR027417">
    <property type="entry name" value="P-loop_NTPase"/>
</dbReference>
<dbReference type="AlphaFoldDB" id="A0A928VQD1"/>
<feature type="domain" description="ABC transporter" evidence="5">
    <location>
        <begin position="25"/>
        <end position="248"/>
    </location>
</feature>
<evidence type="ECO:0000256" key="3">
    <source>
        <dbReference type="ARBA" id="ARBA00022741"/>
    </source>
</evidence>
<dbReference type="PROSITE" id="PS50893">
    <property type="entry name" value="ABC_TRANSPORTER_2"/>
    <property type="match status" value="1"/>
</dbReference>
<gene>
    <name evidence="6" type="ORF">IQ266_24155</name>
</gene>
<dbReference type="CDD" id="cd10147">
    <property type="entry name" value="Wzt_C-like"/>
    <property type="match status" value="1"/>
</dbReference>
<proteinExistence type="inferred from homology"/>
<organism evidence="6 7">
    <name type="scientific">Romeriopsis navalis LEGE 11480</name>
    <dbReference type="NCBI Taxonomy" id="2777977"/>
    <lineage>
        <taxon>Bacteria</taxon>
        <taxon>Bacillati</taxon>
        <taxon>Cyanobacteriota</taxon>
        <taxon>Cyanophyceae</taxon>
        <taxon>Leptolyngbyales</taxon>
        <taxon>Leptolyngbyaceae</taxon>
        <taxon>Romeriopsis</taxon>
        <taxon>Romeriopsis navalis</taxon>
    </lineage>
</organism>
<dbReference type="SUPFAM" id="SSF52540">
    <property type="entry name" value="P-loop containing nucleoside triphosphate hydrolases"/>
    <property type="match status" value="1"/>
</dbReference>
<sequence>MTSDDIAISLSDVSKCFKLYDQPVDRLKDLLLPTKVRSRDFWALRDINANITKGQTVGLVGQNGSGKSTLLQLIVGTLTPTSGQIQAKGRIAALLELGSGFNPEFTGRQNVFFNGRVLGLSQAEIEARFDQIAAFADIGEKLEEPVKTYSSGMFIRLAFAVIINTDPDILIVDEALAVGDIYFQQKCFQRIRELRDQGVTILFVSHESASVFRLCDRAMLLEHGQVVMDGEPKPVLDLYEAQMLKQFENRSDDFQIQVVPASPETTAAATEELSTAPAADNIAVESPDPTPNQSPQIAVNSDDLVQIQFVRILNLAGEEIPTVTSSETIQIAVGVWCNQALADPHVGFKIRNRQGEVIFETNTQCMGQTPGAIGANELLEVRFRCQVPLWDGQYTISVGVANEAIGPAIFRRTLIYAHDLAVLTILKNPKDIIWAGITNLNPTLQILNPTTPQA</sequence>
<dbReference type="Pfam" id="PF00005">
    <property type="entry name" value="ABC_tran"/>
    <property type="match status" value="1"/>
</dbReference>
<evidence type="ECO:0000313" key="6">
    <source>
        <dbReference type="EMBL" id="MBE9032833.1"/>
    </source>
</evidence>
<keyword evidence="4 6" id="KW-0067">ATP-binding</keyword>
<dbReference type="InterPro" id="IPR003593">
    <property type="entry name" value="AAA+_ATPase"/>
</dbReference>
<protein>
    <submittedName>
        <fullName evidence="6">ABC transporter ATP-binding protein</fullName>
    </submittedName>
</protein>
<dbReference type="GO" id="GO:0016020">
    <property type="term" value="C:membrane"/>
    <property type="evidence" value="ECO:0007669"/>
    <property type="project" value="InterPro"/>
</dbReference>
<dbReference type="PANTHER" id="PTHR46743">
    <property type="entry name" value="TEICHOIC ACIDS EXPORT ATP-BINDING PROTEIN TAGH"/>
    <property type="match status" value="1"/>
</dbReference>
<dbReference type="GO" id="GO:0005524">
    <property type="term" value="F:ATP binding"/>
    <property type="evidence" value="ECO:0007669"/>
    <property type="project" value="UniProtKB-KW"/>
</dbReference>
<keyword evidence="2" id="KW-0813">Transport</keyword>
<dbReference type="Proteomes" id="UP000625316">
    <property type="component" value="Unassembled WGS sequence"/>
</dbReference>
<dbReference type="Gene3D" id="2.70.50.60">
    <property type="entry name" value="abc- transporter (atp binding component) like domain"/>
    <property type="match status" value="1"/>
</dbReference>
<comment type="caution">
    <text evidence="6">The sequence shown here is derived from an EMBL/GenBank/DDBJ whole genome shotgun (WGS) entry which is preliminary data.</text>
</comment>
<evidence type="ECO:0000256" key="2">
    <source>
        <dbReference type="ARBA" id="ARBA00022448"/>
    </source>
</evidence>
<dbReference type="Gene3D" id="3.40.50.300">
    <property type="entry name" value="P-loop containing nucleotide triphosphate hydrolases"/>
    <property type="match status" value="1"/>
</dbReference>
<evidence type="ECO:0000256" key="1">
    <source>
        <dbReference type="ARBA" id="ARBA00005417"/>
    </source>
</evidence>
<dbReference type="Pfam" id="PF14524">
    <property type="entry name" value="Wzt_C"/>
    <property type="match status" value="1"/>
</dbReference>
<accession>A0A928VQD1</accession>
<dbReference type="SMART" id="SM00382">
    <property type="entry name" value="AAA"/>
    <property type="match status" value="1"/>
</dbReference>
<comment type="similarity">
    <text evidence="1">Belongs to the ABC transporter superfamily.</text>
</comment>
<evidence type="ECO:0000313" key="7">
    <source>
        <dbReference type="Proteomes" id="UP000625316"/>
    </source>
</evidence>
<evidence type="ECO:0000256" key="4">
    <source>
        <dbReference type="ARBA" id="ARBA00022840"/>
    </source>
</evidence>
<dbReference type="InterPro" id="IPR050683">
    <property type="entry name" value="Bact_Polysacc_Export_ATP-bd"/>
</dbReference>
<dbReference type="PANTHER" id="PTHR46743:SF2">
    <property type="entry name" value="TEICHOIC ACIDS EXPORT ATP-BINDING PROTEIN TAGH"/>
    <property type="match status" value="1"/>
</dbReference>
<reference evidence="6" key="1">
    <citation type="submission" date="2020-10" db="EMBL/GenBank/DDBJ databases">
        <authorList>
            <person name="Castelo-Branco R."/>
            <person name="Eusebio N."/>
            <person name="Adriana R."/>
            <person name="Vieira A."/>
            <person name="Brugerolle De Fraissinette N."/>
            <person name="Rezende De Castro R."/>
            <person name="Schneider M.P."/>
            <person name="Vasconcelos V."/>
            <person name="Leao P.N."/>
        </authorList>
    </citation>
    <scope>NUCLEOTIDE SEQUENCE</scope>
    <source>
        <strain evidence="6">LEGE 11480</strain>
    </source>
</reference>
<keyword evidence="3" id="KW-0547">Nucleotide-binding</keyword>
<dbReference type="GO" id="GO:0016887">
    <property type="term" value="F:ATP hydrolysis activity"/>
    <property type="evidence" value="ECO:0007669"/>
    <property type="project" value="InterPro"/>
</dbReference>
<dbReference type="GO" id="GO:0140359">
    <property type="term" value="F:ABC-type transporter activity"/>
    <property type="evidence" value="ECO:0007669"/>
    <property type="project" value="InterPro"/>
</dbReference>
<name>A0A928VQD1_9CYAN</name>
<dbReference type="InterPro" id="IPR029439">
    <property type="entry name" value="Wzt_C"/>
</dbReference>
<dbReference type="InterPro" id="IPR015860">
    <property type="entry name" value="ABC_transpr_TagH-like"/>
</dbReference>
<dbReference type="CDD" id="cd03220">
    <property type="entry name" value="ABC_KpsT_Wzt"/>
    <property type="match status" value="1"/>
</dbReference>
<dbReference type="EMBL" id="JADEXQ010000128">
    <property type="protein sequence ID" value="MBE9032833.1"/>
    <property type="molecule type" value="Genomic_DNA"/>
</dbReference>
<keyword evidence="7" id="KW-1185">Reference proteome</keyword>
<dbReference type="InterPro" id="IPR003439">
    <property type="entry name" value="ABC_transporter-like_ATP-bd"/>
</dbReference>